<dbReference type="KEGG" id="psuu:Psuf_090920"/>
<dbReference type="InterPro" id="IPR004869">
    <property type="entry name" value="MMPL_dom"/>
</dbReference>
<dbReference type="Pfam" id="PF03176">
    <property type="entry name" value="MMPL"/>
    <property type="match status" value="2"/>
</dbReference>
<feature type="transmembrane region" description="Helical" evidence="8">
    <location>
        <begin position="370"/>
        <end position="390"/>
    </location>
</feature>
<gene>
    <name evidence="10" type="ORF">Psuf_090920</name>
</gene>
<evidence type="ECO:0000256" key="1">
    <source>
        <dbReference type="ARBA" id="ARBA00004651"/>
    </source>
</evidence>
<dbReference type="AlphaFoldDB" id="A0A6F8Z0D3"/>
<evidence type="ECO:0000256" key="8">
    <source>
        <dbReference type="SAM" id="Phobius"/>
    </source>
</evidence>
<evidence type="ECO:0000313" key="11">
    <source>
        <dbReference type="Proteomes" id="UP000503011"/>
    </source>
</evidence>
<feature type="region of interest" description="Disordered" evidence="7">
    <location>
        <begin position="725"/>
        <end position="749"/>
    </location>
</feature>
<keyword evidence="3" id="KW-1003">Cell membrane</keyword>
<feature type="transmembrane region" description="Helical" evidence="8">
    <location>
        <begin position="653"/>
        <end position="672"/>
    </location>
</feature>
<keyword evidence="5 8" id="KW-1133">Transmembrane helix</keyword>
<dbReference type="Proteomes" id="UP000503011">
    <property type="component" value="Chromosome"/>
</dbReference>
<proteinExistence type="inferred from homology"/>
<feature type="transmembrane region" description="Helical" evidence="8">
    <location>
        <begin position="204"/>
        <end position="222"/>
    </location>
</feature>
<keyword evidence="4 8" id="KW-0812">Transmembrane</keyword>
<dbReference type="RefSeq" id="WP_173165166.1">
    <property type="nucleotide sequence ID" value="NZ_AP022871.1"/>
</dbReference>
<feature type="transmembrane region" description="Helical" evidence="8">
    <location>
        <begin position="560"/>
        <end position="581"/>
    </location>
</feature>
<feature type="transmembrane region" description="Helical" evidence="8">
    <location>
        <begin position="181"/>
        <end position="199"/>
    </location>
</feature>
<dbReference type="EMBL" id="AP022871">
    <property type="protein sequence ID" value="BCB91779.1"/>
    <property type="molecule type" value="Genomic_DNA"/>
</dbReference>
<evidence type="ECO:0000256" key="3">
    <source>
        <dbReference type="ARBA" id="ARBA00022475"/>
    </source>
</evidence>
<dbReference type="PROSITE" id="PS50156">
    <property type="entry name" value="SSD"/>
    <property type="match status" value="1"/>
</dbReference>
<protein>
    <submittedName>
        <fullName evidence="10">Membrane protein</fullName>
    </submittedName>
</protein>
<dbReference type="InterPro" id="IPR050545">
    <property type="entry name" value="Mycobact_MmpL"/>
</dbReference>
<feature type="transmembrane region" description="Helical" evidence="8">
    <location>
        <begin position="587"/>
        <end position="615"/>
    </location>
</feature>
<dbReference type="PANTHER" id="PTHR33406">
    <property type="entry name" value="MEMBRANE PROTEIN MJ1562-RELATED"/>
    <property type="match status" value="1"/>
</dbReference>
<keyword evidence="11" id="KW-1185">Reference proteome</keyword>
<keyword evidence="6 8" id="KW-0472">Membrane</keyword>
<dbReference type="Gene3D" id="1.20.1640.10">
    <property type="entry name" value="Multidrug efflux transporter AcrB transmembrane domain"/>
    <property type="match status" value="2"/>
</dbReference>
<evidence type="ECO:0000259" key="9">
    <source>
        <dbReference type="PROSITE" id="PS50156"/>
    </source>
</evidence>
<dbReference type="PANTHER" id="PTHR33406:SF11">
    <property type="entry name" value="MEMBRANE PROTEIN SCO6666-RELATED"/>
    <property type="match status" value="1"/>
</dbReference>
<evidence type="ECO:0000256" key="4">
    <source>
        <dbReference type="ARBA" id="ARBA00022692"/>
    </source>
</evidence>
<evidence type="ECO:0000256" key="7">
    <source>
        <dbReference type="SAM" id="MobiDB-lite"/>
    </source>
</evidence>
<name>A0A6F8Z0D3_9ACTN</name>
<feature type="domain" description="SSD" evidence="9">
    <location>
        <begin position="200"/>
        <end position="329"/>
    </location>
</feature>
<comment type="subcellular location">
    <subcellularLocation>
        <location evidence="1">Cell membrane</location>
        <topology evidence="1">Multi-pass membrane protein</topology>
    </subcellularLocation>
</comment>
<feature type="transmembrane region" description="Helical" evidence="8">
    <location>
        <begin position="534"/>
        <end position="553"/>
    </location>
</feature>
<reference evidence="10 11" key="2">
    <citation type="submission" date="2020-03" db="EMBL/GenBank/DDBJ databases">
        <authorList>
            <person name="Ichikawa N."/>
            <person name="Kimura A."/>
            <person name="Kitahashi Y."/>
            <person name="Uohara A."/>
        </authorList>
    </citation>
    <scope>NUCLEOTIDE SEQUENCE [LARGE SCALE GENOMIC DNA]</scope>
    <source>
        <strain evidence="10 11">NBRC 105367</strain>
    </source>
</reference>
<evidence type="ECO:0000256" key="5">
    <source>
        <dbReference type="ARBA" id="ARBA00022989"/>
    </source>
</evidence>
<feature type="transmembrane region" description="Helical" evidence="8">
    <location>
        <begin position="279"/>
        <end position="300"/>
    </location>
</feature>
<organism evidence="10 11">
    <name type="scientific">Phytohabitans suffuscus</name>
    <dbReference type="NCBI Taxonomy" id="624315"/>
    <lineage>
        <taxon>Bacteria</taxon>
        <taxon>Bacillati</taxon>
        <taxon>Actinomycetota</taxon>
        <taxon>Actinomycetes</taxon>
        <taxon>Micromonosporales</taxon>
        <taxon>Micromonosporaceae</taxon>
    </lineage>
</organism>
<reference evidence="10 11" key="1">
    <citation type="submission" date="2020-03" db="EMBL/GenBank/DDBJ databases">
        <title>Whole genome shotgun sequence of Phytohabitans suffuscus NBRC 105367.</title>
        <authorList>
            <person name="Komaki H."/>
            <person name="Tamura T."/>
        </authorList>
    </citation>
    <scope>NUCLEOTIDE SEQUENCE [LARGE SCALE GENOMIC DNA]</scope>
    <source>
        <strain evidence="10 11">NBRC 105367</strain>
    </source>
</reference>
<feature type="transmembrane region" description="Helical" evidence="8">
    <location>
        <begin position="306"/>
        <end position="334"/>
    </location>
</feature>
<feature type="transmembrane region" description="Helical" evidence="8">
    <location>
        <begin position="678"/>
        <end position="699"/>
    </location>
</feature>
<feature type="transmembrane region" description="Helical" evidence="8">
    <location>
        <begin position="228"/>
        <end position="249"/>
    </location>
</feature>
<dbReference type="GO" id="GO:0005886">
    <property type="term" value="C:plasma membrane"/>
    <property type="evidence" value="ECO:0007669"/>
    <property type="project" value="UniProtKB-SubCell"/>
</dbReference>
<evidence type="ECO:0000313" key="10">
    <source>
        <dbReference type="EMBL" id="BCB91779.1"/>
    </source>
</evidence>
<evidence type="ECO:0000256" key="6">
    <source>
        <dbReference type="ARBA" id="ARBA00023136"/>
    </source>
</evidence>
<dbReference type="SUPFAM" id="SSF82866">
    <property type="entry name" value="Multidrug efflux transporter AcrB transmembrane domain"/>
    <property type="match status" value="2"/>
</dbReference>
<comment type="similarity">
    <text evidence="2">Belongs to the resistance-nodulation-cell division (RND) (TC 2.A.6) family. MmpL subfamily.</text>
</comment>
<dbReference type="InterPro" id="IPR000731">
    <property type="entry name" value="SSD"/>
</dbReference>
<sequence length="749" mass="78204">MLEKLSRLVLRRSRTVLVVSVLLALAGGAASATLFDKLTAGGLADPGAESGRAAAVLDAAGQGPPNLTLVVSAPRGVDDDAAVRAGTALSERLAAEPAVANVTSYWTAGRPPQLRGHDGGEALVGATVRGDETAVNKVLDDLVPRYEGSRDGLDVRVGGSAMFWKETTELSQQDGAKGEAIAFPLTMIVLVLVFGALVAALVPLSVAFVTMLVGMGVLWLVASATDLSVFAVSVVTLLGLGLAVDYGLLMINRYREELANGLGTEDAIRRTMATAGRTVSFSAITIVLVLAGLVLIPLPAVRSMGYGAMITATLSAVGSLTVLPAMLAVLGPRIERGRVLRRRRPPTAAGSSPESGFWHRLATFVMRRPFPVATAVIAVLLLLGAPFLGIRLGMPDERSMPESSQARQVTTLIRENFDGAELNALQVVAPRADAGSPEVAGYATRLSQLPDVGRVDTVSGSYSRGAVSVPPGPAHQRFAIGDGLYLSVVPSTADPDAALRLVHDVRAAPAPFPTLVGGTAAVSVDTTDVLVDRLPYVLGLVTVTMVVLLFLLTGSVLLPFLALLLSALSLTATFGALVWIFQDGNLAWLFGGFTVTGTIASTIPVMLFALSYGLAMDYQVFMLSRIREEYERTGSGTTAVAVGLERIGRMVTAAALVISIVFLAFTVSGITYVKAYGIGLPLAVLMDATLIRGALLPALMRLGGRATWWAPPPLRRLHGRFGLREVATPPPATPPGHAVPLASSRGAEP</sequence>
<accession>A0A6F8Z0D3</accession>
<evidence type="ECO:0000256" key="2">
    <source>
        <dbReference type="ARBA" id="ARBA00010157"/>
    </source>
</evidence>